<dbReference type="Proteomes" id="UP000000496">
    <property type="component" value="Chromosome gsn.131"/>
</dbReference>
<dbReference type="AlphaFoldDB" id="F8L531"/>
<dbReference type="EC" id="2.4.1.232" evidence="1"/>
<proteinExistence type="predicted"/>
<evidence type="ECO:0000313" key="1">
    <source>
        <dbReference type="EMBL" id="CCB87912.1"/>
    </source>
</evidence>
<reference key="1">
    <citation type="journal article" date="2011" name="Mol. Biol. Evol.">
        <title>Unity in variety -- the pan-genome of the Chlamydiae.</title>
        <authorList>
            <person name="Collingro A."/>
            <person name="Tischler P."/>
            <person name="Weinmaier T."/>
            <person name="Penz T."/>
            <person name="Heinz E."/>
            <person name="Brunham R.C."/>
            <person name="Read T.D."/>
            <person name="Bavoil P.M."/>
            <person name="Sachse K."/>
            <person name="Kahane S."/>
            <person name="Friedman M.G."/>
            <person name="Rattei T."/>
            <person name="Myers G.S.A."/>
            <person name="Horn M."/>
        </authorList>
    </citation>
    <scope>NUCLEOTIDE SEQUENCE</scope>
    <source>
        <strain>Z</strain>
    </source>
</reference>
<dbReference type="InterPro" id="IPR029044">
    <property type="entry name" value="Nucleotide-diphossugar_trans"/>
</dbReference>
<dbReference type="Gene3D" id="3.90.550.20">
    <property type="match status" value="1"/>
</dbReference>
<dbReference type="STRING" id="331113.SNE_A00340"/>
<dbReference type="KEGG" id="sng:SNE_A00340"/>
<gene>
    <name evidence="1" type="primary">och1</name>
    <name evidence="1" type="ordered locus">SNE_A00340</name>
</gene>
<dbReference type="InterPro" id="IPR039367">
    <property type="entry name" value="Och1-like"/>
</dbReference>
<dbReference type="InterPro" id="IPR007577">
    <property type="entry name" value="GlycoTrfase_DXD_sugar-bd_CS"/>
</dbReference>
<keyword evidence="1" id="KW-0328">Glycosyltransferase</keyword>
<accession>F8L531</accession>
<reference evidence="1 2" key="2">
    <citation type="journal article" date="2011" name="Mol. Biol. Evol.">
        <title>Unity in variety--the pan-genome of the Chlamydiae.</title>
        <authorList>
            <person name="Collingro A."/>
            <person name="Tischler P."/>
            <person name="Weinmaier T."/>
            <person name="Penz T."/>
            <person name="Heinz E."/>
            <person name="Brunham R.C."/>
            <person name="Read T.D."/>
            <person name="Bavoil P.M."/>
            <person name="Sachse K."/>
            <person name="Kahane S."/>
            <person name="Friedman M.G."/>
            <person name="Rattei T."/>
            <person name="Myers G.S."/>
            <person name="Horn M."/>
        </authorList>
    </citation>
    <scope>NUCLEOTIDE SEQUENCE [LARGE SCALE GENOMIC DNA]</scope>
    <source>
        <strain evidence="2">ATCC VR-1471 / Z</strain>
    </source>
</reference>
<dbReference type="SUPFAM" id="SSF53448">
    <property type="entry name" value="Nucleotide-diphospho-sugar transferases"/>
    <property type="match status" value="1"/>
</dbReference>
<dbReference type="GO" id="GO:0033164">
    <property type="term" value="F:initiation-specific glycolipid 1,6-alpha-mannosyltransferase activity"/>
    <property type="evidence" value="ECO:0007669"/>
    <property type="project" value="UniProtKB-EC"/>
</dbReference>
<protein>
    <submittedName>
        <fullName evidence="1">Initiation-specific alpha-1,6-mannosyltransferase</fullName>
        <ecNumber evidence="1">2.4.1.232</ecNumber>
    </submittedName>
</protein>
<keyword evidence="1" id="KW-0808">Transferase</keyword>
<dbReference type="eggNOG" id="COG3774">
    <property type="taxonomic scope" value="Bacteria"/>
</dbReference>
<dbReference type="RefSeq" id="WP_013942379.1">
    <property type="nucleotide sequence ID" value="NC_015713.1"/>
</dbReference>
<dbReference type="PANTHER" id="PTHR31834:SF1">
    <property type="entry name" value="INITIATION-SPECIFIC ALPHA-1,6-MANNOSYLTRANSFERASE"/>
    <property type="match status" value="1"/>
</dbReference>
<dbReference type="GO" id="GO:0006487">
    <property type="term" value="P:protein N-linked glycosylation"/>
    <property type="evidence" value="ECO:0007669"/>
    <property type="project" value="TreeGrafter"/>
</dbReference>
<evidence type="ECO:0000313" key="2">
    <source>
        <dbReference type="Proteomes" id="UP000000496"/>
    </source>
</evidence>
<keyword evidence="2" id="KW-1185">Reference proteome</keyword>
<name>F8L531_SIMNZ</name>
<dbReference type="Pfam" id="PF04488">
    <property type="entry name" value="Gly_transf_sug"/>
    <property type="match status" value="1"/>
</dbReference>
<sequence length="236" mass="27713">MIPKKLHFTYATKDLPSKYQENLKVWQKMCPDWELCFYSDEEISELFANHFPQYSALLPKIPYGAMLADFFRYAVLYAEGGLYSDIDTVPLKPIPEEWLAFDGVIGYEYQPSKFPDSYRYPWNEKEFLCQWTLLSKPGYFLFKEALAEAFRRLERLNFQAKSIFDGLNTAGPLLLTDVALPYQERKELLFLDADFFGCREDEHFPFTKRSVIAHQCDGKDRWMVQVKLSHLNLGYG</sequence>
<dbReference type="HOGENOM" id="CLU_1214143_0_0_0"/>
<dbReference type="PANTHER" id="PTHR31834">
    <property type="entry name" value="INITIATION-SPECIFIC ALPHA-1,6-MANNOSYLTRANSFERASE"/>
    <property type="match status" value="1"/>
</dbReference>
<dbReference type="EMBL" id="FR872582">
    <property type="protein sequence ID" value="CCB87912.1"/>
    <property type="molecule type" value="Genomic_DNA"/>
</dbReference>
<dbReference type="OrthoDB" id="9802987at2"/>
<organism evidence="1 2">
    <name type="scientific">Simkania negevensis (strain ATCC VR-1471 / DSM 27360 / Z)</name>
    <dbReference type="NCBI Taxonomy" id="331113"/>
    <lineage>
        <taxon>Bacteria</taxon>
        <taxon>Pseudomonadati</taxon>
        <taxon>Chlamydiota</taxon>
        <taxon>Chlamydiia</taxon>
        <taxon>Parachlamydiales</taxon>
        <taxon>Simkaniaceae</taxon>
        <taxon>Simkania</taxon>
    </lineage>
</organism>